<dbReference type="GO" id="GO:0015074">
    <property type="term" value="P:DNA integration"/>
    <property type="evidence" value="ECO:0007669"/>
    <property type="project" value="InterPro"/>
</dbReference>
<accession>A0A803L3P1</accession>
<dbReference type="PANTHER" id="PTHR35046:SF9">
    <property type="entry name" value="RNA-DIRECTED DNA POLYMERASE"/>
    <property type="match status" value="1"/>
</dbReference>
<dbReference type="OMA" id="SKRIWED"/>
<feature type="domain" description="Integrase catalytic" evidence="1">
    <location>
        <begin position="65"/>
        <end position="165"/>
    </location>
</feature>
<dbReference type="AlphaFoldDB" id="A0A803L3P1"/>
<dbReference type="InterPro" id="IPR001584">
    <property type="entry name" value="Integrase_cat-core"/>
</dbReference>
<dbReference type="EnsemblPlants" id="AUR62006480-RA">
    <property type="protein sequence ID" value="AUR62006480-RA:cds"/>
    <property type="gene ID" value="AUR62006480"/>
</dbReference>
<protein>
    <recommendedName>
        <fullName evidence="1">Integrase catalytic domain-containing protein</fullName>
    </recommendedName>
</protein>
<evidence type="ECO:0000313" key="2">
    <source>
        <dbReference type="EnsemblPlants" id="AUR62006480-RA:cds"/>
    </source>
</evidence>
<dbReference type="Proteomes" id="UP000596660">
    <property type="component" value="Unplaced"/>
</dbReference>
<dbReference type="GO" id="GO:0003676">
    <property type="term" value="F:nucleic acid binding"/>
    <property type="evidence" value="ECO:0007669"/>
    <property type="project" value="InterPro"/>
</dbReference>
<reference evidence="2" key="2">
    <citation type="submission" date="2021-03" db="UniProtKB">
        <authorList>
            <consortium name="EnsemblPlants"/>
        </authorList>
    </citation>
    <scope>IDENTIFICATION</scope>
</reference>
<reference evidence="2" key="1">
    <citation type="journal article" date="2017" name="Nature">
        <title>The genome of Chenopodium quinoa.</title>
        <authorList>
            <person name="Jarvis D.E."/>
            <person name="Ho Y.S."/>
            <person name="Lightfoot D.J."/>
            <person name="Schmoeckel S.M."/>
            <person name="Li B."/>
            <person name="Borm T.J.A."/>
            <person name="Ohyanagi H."/>
            <person name="Mineta K."/>
            <person name="Michell C.T."/>
            <person name="Saber N."/>
            <person name="Kharbatia N.M."/>
            <person name="Rupper R.R."/>
            <person name="Sharp A.R."/>
            <person name="Dally N."/>
            <person name="Boughton B.A."/>
            <person name="Woo Y.H."/>
            <person name="Gao G."/>
            <person name="Schijlen E.G.W.M."/>
            <person name="Guo X."/>
            <person name="Momin A.A."/>
            <person name="Negrao S."/>
            <person name="Al-Babili S."/>
            <person name="Gehring C."/>
            <person name="Roessner U."/>
            <person name="Jung C."/>
            <person name="Murphy K."/>
            <person name="Arold S.T."/>
            <person name="Gojobori T."/>
            <person name="van der Linden C.G."/>
            <person name="van Loo E.N."/>
            <person name="Jellen E.N."/>
            <person name="Maughan P.J."/>
            <person name="Tester M."/>
        </authorList>
    </citation>
    <scope>NUCLEOTIDE SEQUENCE [LARGE SCALE GENOMIC DNA]</scope>
    <source>
        <strain evidence="2">cv. PI 614886</strain>
    </source>
</reference>
<organism evidence="2 3">
    <name type="scientific">Chenopodium quinoa</name>
    <name type="common">Quinoa</name>
    <dbReference type="NCBI Taxonomy" id="63459"/>
    <lineage>
        <taxon>Eukaryota</taxon>
        <taxon>Viridiplantae</taxon>
        <taxon>Streptophyta</taxon>
        <taxon>Embryophyta</taxon>
        <taxon>Tracheophyta</taxon>
        <taxon>Spermatophyta</taxon>
        <taxon>Magnoliopsida</taxon>
        <taxon>eudicotyledons</taxon>
        <taxon>Gunneridae</taxon>
        <taxon>Pentapetalae</taxon>
        <taxon>Caryophyllales</taxon>
        <taxon>Chenopodiaceae</taxon>
        <taxon>Chenopodioideae</taxon>
        <taxon>Atripliceae</taxon>
        <taxon>Chenopodium</taxon>
    </lineage>
</organism>
<proteinExistence type="predicted"/>
<sequence length="165" mass="18376">NTTALFQTLSQGVAVHNYAIQDGLLRRKGKLVVGPDDELKVAILQWNCLVCQANKSENAASPGLLQPLPIPQEVWVDISMDFIGGLPVSFGKTVIFVVVDRFSKYAHFMALSHPYTALEVAQSYLDCVFKLHGWPRSIVSDRDAVFLSNFWRALFELQGTDLLLP</sequence>
<dbReference type="Gene3D" id="3.30.420.10">
    <property type="entry name" value="Ribonuclease H-like superfamily/Ribonuclease H"/>
    <property type="match status" value="1"/>
</dbReference>
<dbReference type="PANTHER" id="PTHR35046">
    <property type="entry name" value="ZINC KNUCKLE (CCHC-TYPE) FAMILY PROTEIN"/>
    <property type="match status" value="1"/>
</dbReference>
<evidence type="ECO:0000259" key="1">
    <source>
        <dbReference type="PROSITE" id="PS50994"/>
    </source>
</evidence>
<dbReference type="Gramene" id="AUR62006480-RA">
    <property type="protein sequence ID" value="AUR62006480-RA:cds"/>
    <property type="gene ID" value="AUR62006480"/>
</dbReference>
<name>A0A803L3P1_CHEQI</name>
<dbReference type="SUPFAM" id="SSF53098">
    <property type="entry name" value="Ribonuclease H-like"/>
    <property type="match status" value="1"/>
</dbReference>
<evidence type="ECO:0000313" key="3">
    <source>
        <dbReference type="Proteomes" id="UP000596660"/>
    </source>
</evidence>
<keyword evidence="3" id="KW-1185">Reference proteome</keyword>
<dbReference type="PROSITE" id="PS50994">
    <property type="entry name" value="INTEGRASE"/>
    <property type="match status" value="1"/>
</dbReference>
<dbReference type="InterPro" id="IPR036397">
    <property type="entry name" value="RNaseH_sf"/>
</dbReference>
<dbReference type="InterPro" id="IPR012337">
    <property type="entry name" value="RNaseH-like_sf"/>
</dbReference>